<name>A0A542EI90_9MICO</name>
<gene>
    <name evidence="2" type="ORF">FB459_2577</name>
</gene>
<dbReference type="OrthoDB" id="9930573at2"/>
<reference evidence="2 3" key="1">
    <citation type="submission" date="2019-06" db="EMBL/GenBank/DDBJ databases">
        <title>Sequencing the genomes of 1000 actinobacteria strains.</title>
        <authorList>
            <person name="Klenk H.-P."/>
        </authorList>
    </citation>
    <scope>NUCLEOTIDE SEQUENCE [LARGE SCALE GENOMIC DNA]</scope>
    <source>
        <strain evidence="2 3">DSM 19828</strain>
    </source>
</reference>
<proteinExistence type="predicted"/>
<evidence type="ECO:0000313" key="2">
    <source>
        <dbReference type="EMBL" id="TQJ15058.1"/>
    </source>
</evidence>
<dbReference type="AlphaFoldDB" id="A0A542EI90"/>
<feature type="region of interest" description="Disordered" evidence="1">
    <location>
        <begin position="1"/>
        <end position="21"/>
    </location>
</feature>
<keyword evidence="3" id="KW-1185">Reference proteome</keyword>
<organism evidence="2 3">
    <name type="scientific">Yimella lutea</name>
    <dbReference type="NCBI Taxonomy" id="587872"/>
    <lineage>
        <taxon>Bacteria</taxon>
        <taxon>Bacillati</taxon>
        <taxon>Actinomycetota</taxon>
        <taxon>Actinomycetes</taxon>
        <taxon>Micrococcales</taxon>
        <taxon>Dermacoccaceae</taxon>
        <taxon>Yimella</taxon>
    </lineage>
</organism>
<accession>A0A542EI90</accession>
<feature type="compositionally biased region" description="Pro residues" evidence="1">
    <location>
        <begin position="1"/>
        <end position="12"/>
    </location>
</feature>
<comment type="caution">
    <text evidence="2">The sequence shown here is derived from an EMBL/GenBank/DDBJ whole genome shotgun (WGS) entry which is preliminary data.</text>
</comment>
<evidence type="ECO:0000256" key="1">
    <source>
        <dbReference type="SAM" id="MobiDB-lite"/>
    </source>
</evidence>
<dbReference type="Proteomes" id="UP000320806">
    <property type="component" value="Unassembled WGS sequence"/>
</dbReference>
<dbReference type="RefSeq" id="WP_141928750.1">
    <property type="nucleotide sequence ID" value="NZ_BAABCI010000006.1"/>
</dbReference>
<sequence>MSEPTVPKPGPVAPAAERGATEVEAAMSAVRELPSPSSTAEYSEADDVRIDLDQQIATLSSAHDTLRRQLSSIER</sequence>
<dbReference type="EMBL" id="VFMO01000001">
    <property type="protein sequence ID" value="TQJ15058.1"/>
    <property type="molecule type" value="Genomic_DNA"/>
</dbReference>
<evidence type="ECO:0000313" key="3">
    <source>
        <dbReference type="Proteomes" id="UP000320806"/>
    </source>
</evidence>
<protein>
    <submittedName>
        <fullName evidence="2">Uncharacterized protein</fullName>
    </submittedName>
</protein>